<evidence type="ECO:0000256" key="6">
    <source>
        <dbReference type="SAM" id="Phobius"/>
    </source>
</evidence>
<dbReference type="SUPFAM" id="SSF56784">
    <property type="entry name" value="HAD-like"/>
    <property type="match status" value="1"/>
</dbReference>
<feature type="non-terminal residue" evidence="7">
    <location>
        <position position="1"/>
    </location>
</feature>
<dbReference type="AlphaFoldDB" id="A0A0F9FEH9"/>
<dbReference type="Gene3D" id="3.40.1110.10">
    <property type="entry name" value="Calcium-transporting ATPase, cytoplasmic domain N"/>
    <property type="match status" value="1"/>
</dbReference>
<dbReference type="InterPro" id="IPR023299">
    <property type="entry name" value="ATPase_P-typ_cyto_dom_N"/>
</dbReference>
<organism evidence="7">
    <name type="scientific">marine sediment metagenome</name>
    <dbReference type="NCBI Taxonomy" id="412755"/>
    <lineage>
        <taxon>unclassified sequences</taxon>
        <taxon>metagenomes</taxon>
        <taxon>ecological metagenomes</taxon>
    </lineage>
</organism>
<proteinExistence type="predicted"/>
<keyword evidence="5 6" id="KW-0472">Membrane</keyword>
<dbReference type="PANTHER" id="PTHR43520:SF8">
    <property type="entry name" value="P-TYPE CU(+) TRANSPORTER"/>
    <property type="match status" value="1"/>
</dbReference>
<dbReference type="GO" id="GO:0005524">
    <property type="term" value="F:ATP binding"/>
    <property type="evidence" value="ECO:0007669"/>
    <property type="project" value="InterPro"/>
</dbReference>
<feature type="transmembrane region" description="Helical" evidence="6">
    <location>
        <begin position="205"/>
        <end position="224"/>
    </location>
</feature>
<dbReference type="GO" id="GO:0043682">
    <property type="term" value="F:P-type divalent copper transporter activity"/>
    <property type="evidence" value="ECO:0007669"/>
    <property type="project" value="TreeGrafter"/>
</dbReference>
<feature type="transmembrane region" description="Helical" evidence="6">
    <location>
        <begin position="177"/>
        <end position="199"/>
    </location>
</feature>
<dbReference type="InterPro" id="IPR001757">
    <property type="entry name" value="P_typ_ATPase"/>
</dbReference>
<dbReference type="Pfam" id="PF00702">
    <property type="entry name" value="Hydrolase"/>
    <property type="match status" value="1"/>
</dbReference>
<dbReference type="GO" id="GO:0016020">
    <property type="term" value="C:membrane"/>
    <property type="evidence" value="ECO:0007669"/>
    <property type="project" value="UniProtKB-SubCell"/>
</dbReference>
<dbReference type="EMBL" id="LAZR01023932">
    <property type="protein sequence ID" value="KKL76821.1"/>
    <property type="molecule type" value="Genomic_DNA"/>
</dbReference>
<name>A0A0F9FEH9_9ZZZZ</name>
<evidence type="ECO:0000256" key="3">
    <source>
        <dbReference type="ARBA" id="ARBA00022967"/>
    </source>
</evidence>
<dbReference type="GO" id="GO:0016887">
    <property type="term" value="F:ATP hydrolysis activity"/>
    <property type="evidence" value="ECO:0007669"/>
    <property type="project" value="InterPro"/>
</dbReference>
<reference evidence="7" key="1">
    <citation type="journal article" date="2015" name="Nature">
        <title>Complex archaea that bridge the gap between prokaryotes and eukaryotes.</title>
        <authorList>
            <person name="Spang A."/>
            <person name="Saw J.H."/>
            <person name="Jorgensen S.L."/>
            <person name="Zaremba-Niedzwiedzka K."/>
            <person name="Martijn J."/>
            <person name="Lind A.E."/>
            <person name="van Eijk R."/>
            <person name="Schleper C."/>
            <person name="Guy L."/>
            <person name="Ettema T.J."/>
        </authorList>
    </citation>
    <scope>NUCLEOTIDE SEQUENCE</scope>
</reference>
<dbReference type="PRINTS" id="PR00120">
    <property type="entry name" value="HATPASE"/>
</dbReference>
<dbReference type="InterPro" id="IPR036412">
    <property type="entry name" value="HAD-like_sf"/>
</dbReference>
<dbReference type="GO" id="GO:0005507">
    <property type="term" value="F:copper ion binding"/>
    <property type="evidence" value="ECO:0007669"/>
    <property type="project" value="TreeGrafter"/>
</dbReference>
<accession>A0A0F9FEH9</accession>
<protein>
    <submittedName>
        <fullName evidence="7">Uncharacterized protein</fullName>
    </submittedName>
</protein>
<keyword evidence="3" id="KW-1278">Translocase</keyword>
<dbReference type="NCBIfam" id="TIGR01494">
    <property type="entry name" value="ATPase_P-type"/>
    <property type="match status" value="1"/>
</dbReference>
<dbReference type="PRINTS" id="PR00119">
    <property type="entry name" value="CATATPASE"/>
</dbReference>
<evidence type="ECO:0000256" key="5">
    <source>
        <dbReference type="ARBA" id="ARBA00023136"/>
    </source>
</evidence>
<evidence type="ECO:0000256" key="2">
    <source>
        <dbReference type="ARBA" id="ARBA00022692"/>
    </source>
</evidence>
<evidence type="ECO:0000256" key="1">
    <source>
        <dbReference type="ARBA" id="ARBA00004370"/>
    </source>
</evidence>
<dbReference type="InterPro" id="IPR023214">
    <property type="entry name" value="HAD_sf"/>
</dbReference>
<gene>
    <name evidence="7" type="ORF">LCGC14_2041080</name>
</gene>
<evidence type="ECO:0000313" key="7">
    <source>
        <dbReference type="EMBL" id="KKL76821.1"/>
    </source>
</evidence>
<keyword evidence="2 6" id="KW-0812">Transmembrane</keyword>
<keyword evidence="4 6" id="KW-1133">Transmembrane helix</keyword>
<dbReference type="Gene3D" id="3.40.50.1000">
    <property type="entry name" value="HAD superfamily/HAD-like"/>
    <property type="match status" value="1"/>
</dbReference>
<evidence type="ECO:0000256" key="4">
    <source>
        <dbReference type="ARBA" id="ARBA00022989"/>
    </source>
</evidence>
<dbReference type="PANTHER" id="PTHR43520">
    <property type="entry name" value="ATP7, ISOFORM B"/>
    <property type="match status" value="1"/>
</dbReference>
<comment type="subcellular location">
    <subcellularLocation>
        <location evidence="1">Membrane</location>
    </subcellularLocation>
</comment>
<sequence length="229" mass="24701">GNLRLVMDYKAEIPSKEMSLVESWQSLGQTVMYLIIDRKVEGIVSVEDKVKETSGPAISKLQKSGLKVYMLTGDNSLTAAAVSKQLNLDGFEADCLPEDKYEKVKKLQAEGHTVAMAGDGINDAPALAQANIGIAMGTGTDIAMQSAEITLVRGDLNGIVRARELSNRVMRNIKQNLFFAFVYNTLGVPVAAGILFPFFGILLSPMIAAAAMSFSSVSVISNALRLRRK</sequence>
<comment type="caution">
    <text evidence="7">The sequence shown here is derived from an EMBL/GenBank/DDBJ whole genome shotgun (WGS) entry which is preliminary data.</text>
</comment>
<dbReference type="GO" id="GO:0055070">
    <property type="term" value="P:copper ion homeostasis"/>
    <property type="evidence" value="ECO:0007669"/>
    <property type="project" value="TreeGrafter"/>
</dbReference>